<gene>
    <name evidence="3" type="ORF">COHA_001536</name>
</gene>
<dbReference type="AlphaFoldDB" id="A0AAD5DYX9"/>
<accession>A0AAD5DYX9</accession>
<organism evidence="3 4">
    <name type="scientific">Chlorella ohadii</name>
    <dbReference type="NCBI Taxonomy" id="2649997"/>
    <lineage>
        <taxon>Eukaryota</taxon>
        <taxon>Viridiplantae</taxon>
        <taxon>Chlorophyta</taxon>
        <taxon>core chlorophytes</taxon>
        <taxon>Trebouxiophyceae</taxon>
        <taxon>Chlorellales</taxon>
        <taxon>Chlorellaceae</taxon>
        <taxon>Chlorella clade</taxon>
        <taxon>Chlorella</taxon>
    </lineage>
</organism>
<keyword evidence="1" id="KW-0175">Coiled coil</keyword>
<reference evidence="3" key="1">
    <citation type="submission" date="2020-11" db="EMBL/GenBank/DDBJ databases">
        <title>Chlorella ohadii genome sequencing and assembly.</title>
        <authorList>
            <person name="Murik O."/>
            <person name="Treves H."/>
            <person name="Kedem I."/>
            <person name="Shotland Y."/>
            <person name="Kaplan A."/>
        </authorList>
    </citation>
    <scope>NUCLEOTIDE SEQUENCE</scope>
    <source>
        <strain evidence="3">1</strain>
    </source>
</reference>
<dbReference type="InterPro" id="IPR001810">
    <property type="entry name" value="F-box_dom"/>
</dbReference>
<dbReference type="EMBL" id="JADXDR010000023">
    <property type="protein sequence ID" value="KAI7844884.1"/>
    <property type="molecule type" value="Genomic_DNA"/>
</dbReference>
<dbReference type="SUPFAM" id="SSF81383">
    <property type="entry name" value="F-box domain"/>
    <property type="match status" value="1"/>
</dbReference>
<evidence type="ECO:0000256" key="1">
    <source>
        <dbReference type="SAM" id="Coils"/>
    </source>
</evidence>
<feature type="coiled-coil region" evidence="1">
    <location>
        <begin position="153"/>
        <end position="180"/>
    </location>
</feature>
<evidence type="ECO:0000259" key="2">
    <source>
        <dbReference type="Pfam" id="PF12937"/>
    </source>
</evidence>
<proteinExistence type="predicted"/>
<dbReference type="InterPro" id="IPR036047">
    <property type="entry name" value="F-box-like_dom_sf"/>
</dbReference>
<evidence type="ECO:0000313" key="3">
    <source>
        <dbReference type="EMBL" id="KAI7844884.1"/>
    </source>
</evidence>
<name>A0AAD5DYX9_9CHLO</name>
<protein>
    <recommendedName>
        <fullName evidence="2">F-box domain-containing protein</fullName>
    </recommendedName>
</protein>
<feature type="domain" description="F-box" evidence="2">
    <location>
        <begin position="14"/>
        <end position="48"/>
    </location>
</feature>
<keyword evidence="4" id="KW-1185">Reference proteome</keyword>
<comment type="caution">
    <text evidence="3">The sequence shown here is derived from an EMBL/GenBank/DDBJ whole genome shotgun (WGS) entry which is preliminary data.</text>
</comment>
<sequence length="354" mass="39674">MSSEGSTHLLDLPLAAILRHLSVRDLLRCSEACRTLYEAAQDEAVWHEKARERYPPATVRLGEAYASWKELVADDNAEQAALFLPLAGASCLYKFNRPDYWFQCLLLGLEWHRAQQEFRLYFEARGETDLRHPSASSVGYTVHRGGGGGADDRRRLQERLQQLQARRQQLLLDLAAAEAADALNTAAQVQHQLVRNATQQQQVEAALGQQQEPHFADLLTVVRPAGQRLIEDTEGHKLGYLTFDSLDRISLLLDELPDSYASKQAALEQGVDLIFCYANPIPVMPHGGLVDYAPCTIASLPPGGSLVELFKRQGRYVVPEQLYQELEAEGPAARRARWEHVPPALLQRQPPWLV</sequence>
<dbReference type="Gene3D" id="1.20.1280.50">
    <property type="match status" value="1"/>
</dbReference>
<evidence type="ECO:0000313" key="4">
    <source>
        <dbReference type="Proteomes" id="UP001205105"/>
    </source>
</evidence>
<dbReference type="Proteomes" id="UP001205105">
    <property type="component" value="Unassembled WGS sequence"/>
</dbReference>
<dbReference type="Pfam" id="PF12937">
    <property type="entry name" value="F-box-like"/>
    <property type="match status" value="1"/>
</dbReference>